<accession>A0AA85JXY9</accession>
<proteinExistence type="predicted"/>
<sequence>MVLHHFYIISSKNDTRPVTDIWNIAMETPTTYYLQVLVSSIFHIIISDKLWPKHDTVINILSPRPISNKPVMLCNS</sequence>
<organism evidence="1 2">
    <name type="scientific">Trichobilharzia regenti</name>
    <name type="common">Nasal bird schistosome</name>
    <dbReference type="NCBI Taxonomy" id="157069"/>
    <lineage>
        <taxon>Eukaryota</taxon>
        <taxon>Metazoa</taxon>
        <taxon>Spiralia</taxon>
        <taxon>Lophotrochozoa</taxon>
        <taxon>Platyhelminthes</taxon>
        <taxon>Trematoda</taxon>
        <taxon>Digenea</taxon>
        <taxon>Strigeidida</taxon>
        <taxon>Schistosomatoidea</taxon>
        <taxon>Schistosomatidae</taxon>
        <taxon>Trichobilharzia</taxon>
    </lineage>
</organism>
<protein>
    <submittedName>
        <fullName evidence="2">Uncharacterized protein</fullName>
    </submittedName>
</protein>
<reference evidence="1" key="1">
    <citation type="submission" date="2022-06" db="EMBL/GenBank/DDBJ databases">
        <authorList>
            <person name="Berger JAMES D."/>
            <person name="Berger JAMES D."/>
        </authorList>
    </citation>
    <scope>NUCLEOTIDE SEQUENCE [LARGE SCALE GENOMIC DNA]</scope>
</reference>
<reference evidence="2" key="2">
    <citation type="submission" date="2023-11" db="UniProtKB">
        <authorList>
            <consortium name="WormBaseParasite"/>
        </authorList>
    </citation>
    <scope>IDENTIFICATION</scope>
</reference>
<name>A0AA85JXY9_TRIRE</name>
<dbReference type="WBParaSite" id="TREG1_58100.1">
    <property type="protein sequence ID" value="TREG1_58100.1"/>
    <property type="gene ID" value="TREG1_58100"/>
</dbReference>
<dbReference type="Proteomes" id="UP000050795">
    <property type="component" value="Unassembled WGS sequence"/>
</dbReference>
<dbReference type="AlphaFoldDB" id="A0AA85JXY9"/>
<keyword evidence="1" id="KW-1185">Reference proteome</keyword>
<evidence type="ECO:0000313" key="2">
    <source>
        <dbReference type="WBParaSite" id="TREG1_58100.1"/>
    </source>
</evidence>
<evidence type="ECO:0000313" key="1">
    <source>
        <dbReference type="Proteomes" id="UP000050795"/>
    </source>
</evidence>